<gene>
    <name evidence="2" type="ORF">NMU02_09130</name>
</gene>
<comment type="caution">
    <text evidence="2">The sequence shown here is derived from an EMBL/GenBank/DDBJ whole genome shotgun (WGS) entry which is preliminary data.</text>
</comment>
<name>A0ABT1MHY6_9BACT</name>
<evidence type="ECO:0000256" key="1">
    <source>
        <dbReference type="SAM" id="Phobius"/>
    </source>
</evidence>
<sequence>METNKNQFPSYLGEFYAANPAKFKHVDEKLKSKLFYAIAITSIAVIVFPDLIPISDFWVRTGGIIVMIVFAFKGYMCSSDMVNINSGGKIEKLGLKKFMCSKDEAEPIVDAFINKDFAYLADLQSADSAPIQIHFEEDVKGQEIYCLLTTFDSNSQFVGLADVITLSGSEFNKFENIIRTMCKK</sequence>
<dbReference type="EMBL" id="JANDHW010000008">
    <property type="protein sequence ID" value="MCP9612253.1"/>
    <property type="molecule type" value="Genomic_DNA"/>
</dbReference>
<keyword evidence="1" id="KW-0812">Transmembrane</keyword>
<proteinExistence type="predicted"/>
<evidence type="ECO:0008006" key="4">
    <source>
        <dbReference type="Google" id="ProtNLM"/>
    </source>
</evidence>
<evidence type="ECO:0000313" key="3">
    <source>
        <dbReference type="Proteomes" id="UP001205603"/>
    </source>
</evidence>
<keyword evidence="3" id="KW-1185">Reference proteome</keyword>
<organism evidence="2 3">
    <name type="scientific">Coprobacter tertius</name>
    <dbReference type="NCBI Taxonomy" id="2944915"/>
    <lineage>
        <taxon>Bacteria</taxon>
        <taxon>Pseudomonadati</taxon>
        <taxon>Bacteroidota</taxon>
        <taxon>Bacteroidia</taxon>
        <taxon>Bacteroidales</taxon>
        <taxon>Barnesiellaceae</taxon>
        <taxon>Coprobacter</taxon>
    </lineage>
</organism>
<keyword evidence="1" id="KW-0472">Membrane</keyword>
<dbReference type="RefSeq" id="WP_255027533.1">
    <property type="nucleotide sequence ID" value="NZ_JANDHW010000008.1"/>
</dbReference>
<evidence type="ECO:0000313" key="2">
    <source>
        <dbReference type="EMBL" id="MCP9612253.1"/>
    </source>
</evidence>
<feature type="transmembrane region" description="Helical" evidence="1">
    <location>
        <begin position="58"/>
        <end position="76"/>
    </location>
</feature>
<feature type="transmembrane region" description="Helical" evidence="1">
    <location>
        <begin position="34"/>
        <end position="52"/>
    </location>
</feature>
<reference evidence="2 3" key="1">
    <citation type="submission" date="2022-07" db="EMBL/GenBank/DDBJ databases">
        <title>Fecal culturing of patients with breast cancer.</title>
        <authorList>
            <person name="Teng N.M.Y."/>
            <person name="Kiu R."/>
            <person name="Evans R."/>
            <person name="Baker D.J."/>
            <person name="Zenner C."/>
            <person name="Robinson S.D."/>
            <person name="Hall L.J."/>
        </authorList>
    </citation>
    <scope>NUCLEOTIDE SEQUENCE [LARGE SCALE GENOMIC DNA]</scope>
    <source>
        <strain evidence="2 3">LH1063</strain>
    </source>
</reference>
<dbReference type="Proteomes" id="UP001205603">
    <property type="component" value="Unassembled WGS sequence"/>
</dbReference>
<keyword evidence="1" id="KW-1133">Transmembrane helix</keyword>
<accession>A0ABT1MHY6</accession>
<protein>
    <recommendedName>
        <fullName evidence="4">YcxB-like protein domain-containing protein</fullName>
    </recommendedName>
</protein>